<dbReference type="RefSeq" id="WP_201360886.1">
    <property type="nucleotide sequence ID" value="NZ_BNJJ01000003.1"/>
</dbReference>
<evidence type="ECO:0000259" key="1">
    <source>
        <dbReference type="Pfam" id="PF04965"/>
    </source>
</evidence>
<proteinExistence type="predicted"/>
<feature type="domain" description="IraD/Gp25-like" evidence="1">
    <location>
        <begin position="26"/>
        <end position="115"/>
    </location>
</feature>
<comment type="caution">
    <text evidence="2">The sequence shown here is derived from an EMBL/GenBank/DDBJ whole genome shotgun (WGS) entry which is preliminary data.</text>
</comment>
<dbReference type="InterPro" id="IPR007048">
    <property type="entry name" value="IraD/Gp25-like"/>
</dbReference>
<gene>
    <name evidence="2" type="ORF">KSZ_12070</name>
</gene>
<sequence>MNIGFFGTGIAYPLQISTSGGIRASSGVQRIEESIRIILGTQYGERVMRPNFGCNLKSLVFAPNNEATANLARYYVEQGLTQWEPRIEVFEVLVENDNQHGLLLIEIHYRLRATQEVRSTLVPFSLEAP</sequence>
<evidence type="ECO:0000313" key="3">
    <source>
        <dbReference type="Proteomes" id="UP000635565"/>
    </source>
</evidence>
<dbReference type="SUPFAM" id="SSF160719">
    <property type="entry name" value="gpW/gp25-like"/>
    <property type="match status" value="1"/>
</dbReference>
<name>A0ABQ3VCJ3_9CHLR</name>
<evidence type="ECO:0000313" key="2">
    <source>
        <dbReference type="EMBL" id="GHO83201.1"/>
    </source>
</evidence>
<protein>
    <recommendedName>
        <fullName evidence="1">IraD/Gp25-like domain-containing protein</fullName>
    </recommendedName>
</protein>
<dbReference type="Pfam" id="PF04965">
    <property type="entry name" value="GPW_gp25"/>
    <property type="match status" value="1"/>
</dbReference>
<reference evidence="2 3" key="1">
    <citation type="journal article" date="2021" name="Int. J. Syst. Evol. Microbiol.">
        <title>Reticulibacter mediterranei gen. nov., sp. nov., within the new family Reticulibacteraceae fam. nov., and Ktedonospora formicarum gen. nov., sp. nov., Ktedonobacter robiniae sp. nov., Dictyobacter formicarum sp. nov. and Dictyobacter arantiisoli sp. nov., belonging to the class Ktedonobacteria.</title>
        <authorList>
            <person name="Yabe S."/>
            <person name="Zheng Y."/>
            <person name="Wang C.M."/>
            <person name="Sakai Y."/>
            <person name="Abe K."/>
            <person name="Yokota A."/>
            <person name="Donadio S."/>
            <person name="Cavaletti L."/>
            <person name="Monciardini P."/>
        </authorList>
    </citation>
    <scope>NUCLEOTIDE SEQUENCE [LARGE SCALE GENOMIC DNA]</scope>
    <source>
        <strain evidence="2 3">SOSP1-9</strain>
    </source>
</reference>
<dbReference type="EMBL" id="BNJJ01000003">
    <property type="protein sequence ID" value="GHO83201.1"/>
    <property type="molecule type" value="Genomic_DNA"/>
</dbReference>
<accession>A0ABQ3VCJ3</accession>
<keyword evidence="3" id="KW-1185">Reference proteome</keyword>
<organism evidence="2 3">
    <name type="scientific">Dictyobacter formicarum</name>
    <dbReference type="NCBI Taxonomy" id="2778368"/>
    <lineage>
        <taxon>Bacteria</taxon>
        <taxon>Bacillati</taxon>
        <taxon>Chloroflexota</taxon>
        <taxon>Ktedonobacteria</taxon>
        <taxon>Ktedonobacterales</taxon>
        <taxon>Dictyobacteraceae</taxon>
        <taxon>Dictyobacter</taxon>
    </lineage>
</organism>
<dbReference type="Proteomes" id="UP000635565">
    <property type="component" value="Unassembled WGS sequence"/>
</dbReference>
<dbReference type="Gene3D" id="3.10.450.40">
    <property type="match status" value="1"/>
</dbReference>